<dbReference type="InterPro" id="IPR043136">
    <property type="entry name" value="B30.2/SPRY_sf"/>
</dbReference>
<comment type="caution">
    <text evidence="2">The sequence shown here is derived from an EMBL/GenBank/DDBJ whole genome shotgun (WGS) entry which is preliminary data.</text>
</comment>
<dbReference type="EMBL" id="SNRW01006226">
    <property type="protein sequence ID" value="KAA6383480.1"/>
    <property type="molecule type" value="Genomic_DNA"/>
</dbReference>
<sequence length="400" mass="46483">MSIDPSKLPDSSIRLNIPVGTPFGATEANAASAQIQQLKLENEQLRRDKFEIEQKLQEEIRIIKANLRDEKEQREEIQDKIKKAEESARNKKKERMKLIDELQIEKDDKNRSVKREKEIEEQLIQKEKEKRKVEQELRYEREEKKESQINLEELEKKNKIEVEKRRKAEDEKERISFENNNLRIENERLKKQLGQETNHVSENETKYLIEAEENKRIKKETEERIKVEIDIDGKQKKLIKRGKNEIANTVSLSEVLEYGIWELEVQFSNNGQCGAIGIVDNSYNIPAQADPDHSPHVNHMAIYAGAGWNSGKVQCKGSNTSGNKSFEDNQIIKAEYDSEKGTLIWFVDGVQQPVYITGIRERVKFMISLYNAGSICTIRSLKKLANPTCKHLGNENTVHW</sequence>
<evidence type="ECO:0000313" key="2">
    <source>
        <dbReference type="EMBL" id="KAA6383480.1"/>
    </source>
</evidence>
<accession>A0A5J4VLT6</accession>
<feature type="coiled-coil region" evidence="1">
    <location>
        <begin position="28"/>
        <end position="199"/>
    </location>
</feature>
<name>A0A5J4VLT6_9EUKA</name>
<reference evidence="2 3" key="1">
    <citation type="submission" date="2019-03" db="EMBL/GenBank/DDBJ databases">
        <title>Single cell metagenomics reveals metabolic interactions within the superorganism composed of flagellate Streblomastix strix and complex community of Bacteroidetes bacteria on its surface.</title>
        <authorList>
            <person name="Treitli S.C."/>
            <person name="Kolisko M."/>
            <person name="Husnik F."/>
            <person name="Keeling P."/>
            <person name="Hampl V."/>
        </authorList>
    </citation>
    <scope>NUCLEOTIDE SEQUENCE [LARGE SCALE GENOMIC DNA]</scope>
    <source>
        <strain evidence="2">ST1C</strain>
    </source>
</reference>
<dbReference type="Gene3D" id="2.60.120.920">
    <property type="match status" value="1"/>
</dbReference>
<keyword evidence="1" id="KW-0175">Coiled coil</keyword>
<proteinExistence type="predicted"/>
<evidence type="ECO:0008006" key="4">
    <source>
        <dbReference type="Google" id="ProtNLM"/>
    </source>
</evidence>
<protein>
    <recommendedName>
        <fullName evidence="4">SPRY domain-containing protein</fullName>
    </recommendedName>
</protein>
<evidence type="ECO:0000313" key="3">
    <source>
        <dbReference type="Proteomes" id="UP000324800"/>
    </source>
</evidence>
<gene>
    <name evidence="2" type="ORF">EZS28_020994</name>
</gene>
<organism evidence="2 3">
    <name type="scientific">Streblomastix strix</name>
    <dbReference type="NCBI Taxonomy" id="222440"/>
    <lineage>
        <taxon>Eukaryota</taxon>
        <taxon>Metamonada</taxon>
        <taxon>Preaxostyla</taxon>
        <taxon>Oxymonadida</taxon>
        <taxon>Streblomastigidae</taxon>
        <taxon>Streblomastix</taxon>
    </lineage>
</organism>
<dbReference type="Proteomes" id="UP000324800">
    <property type="component" value="Unassembled WGS sequence"/>
</dbReference>
<dbReference type="AlphaFoldDB" id="A0A5J4VLT6"/>
<evidence type="ECO:0000256" key="1">
    <source>
        <dbReference type="SAM" id="Coils"/>
    </source>
</evidence>